<feature type="transmembrane region" description="Helical" evidence="1">
    <location>
        <begin position="248"/>
        <end position="268"/>
    </location>
</feature>
<reference evidence="2" key="1">
    <citation type="journal article" date="2015" name="Proc. Natl. Acad. Sci. U.S.A.">
        <title>Networks of energetic and metabolic interactions define dynamics in microbial communities.</title>
        <authorList>
            <person name="Embree M."/>
            <person name="Liu J.K."/>
            <person name="Al-Bassam M.M."/>
            <person name="Zengler K."/>
        </authorList>
    </citation>
    <scope>NUCLEOTIDE SEQUENCE</scope>
</reference>
<accession>A0A0W8E8S1</accession>
<feature type="transmembrane region" description="Helical" evidence="1">
    <location>
        <begin position="175"/>
        <end position="197"/>
    </location>
</feature>
<comment type="caution">
    <text evidence="2">The sequence shown here is derived from an EMBL/GenBank/DDBJ whole genome shotgun (WGS) entry which is preliminary data.</text>
</comment>
<keyword evidence="1" id="KW-1133">Transmembrane helix</keyword>
<protein>
    <submittedName>
        <fullName evidence="2">Stage iii sporulation protein ae</fullName>
    </submittedName>
</protein>
<organism evidence="2">
    <name type="scientific">hydrocarbon metagenome</name>
    <dbReference type="NCBI Taxonomy" id="938273"/>
    <lineage>
        <taxon>unclassified sequences</taxon>
        <taxon>metagenomes</taxon>
        <taxon>ecological metagenomes</taxon>
    </lineage>
</organism>
<keyword evidence="1" id="KW-0472">Membrane</keyword>
<dbReference type="NCBIfam" id="TIGR02829">
    <property type="entry name" value="spore_III_AE"/>
    <property type="match status" value="1"/>
</dbReference>
<feature type="transmembrane region" description="Helical" evidence="1">
    <location>
        <begin position="106"/>
        <end position="123"/>
    </location>
</feature>
<proteinExistence type="predicted"/>
<dbReference type="Pfam" id="PF09546">
    <property type="entry name" value="Spore_III_AE"/>
    <property type="match status" value="1"/>
</dbReference>
<name>A0A0W8E8S1_9ZZZZ</name>
<dbReference type="AlphaFoldDB" id="A0A0W8E8S1"/>
<feature type="transmembrane region" description="Helical" evidence="1">
    <location>
        <begin position="135"/>
        <end position="155"/>
    </location>
</feature>
<feature type="transmembrane region" description="Helical" evidence="1">
    <location>
        <begin position="209"/>
        <end position="228"/>
    </location>
</feature>
<feature type="transmembrane region" description="Helical" evidence="1">
    <location>
        <begin position="362"/>
        <end position="387"/>
    </location>
</feature>
<feature type="transmembrane region" description="Helical" evidence="1">
    <location>
        <begin position="312"/>
        <end position="342"/>
    </location>
</feature>
<gene>
    <name evidence="2" type="ORF">ASZ90_017512</name>
</gene>
<evidence type="ECO:0000256" key="1">
    <source>
        <dbReference type="SAM" id="Phobius"/>
    </source>
</evidence>
<sequence length="394" mass="43065">MRQKFGFLLLLGLIINIFSCTPVLAVEEQSNEAVFSVQETIETLDIDFLDEYKNNLDSEIANYVGGNSVKDWFLDFIKGDWDFDIKELGQDIVKFFFKEVVANSSLLGKILILAVISALLINLQTAFSSDVARISYLACFLALCAIAISSFKLVLDVGQGTIENMVTFMVGMLPQMLVLTAGLGNVNASVMLFPLLMTAATAFANAIRIIVFPLIIMSAVLSIVNHMSETLKVEKMAKFFNEMAKISLGFFLTFFVGIMTLRALYASVLDKVALRTTRYFSDNAIPVIGKMFSDTVEVAAGYVVMLKQALSIFGVIVILGIILMPVIKIGAIALIYKAAAAIAEPLGDSRTASILESMSAHLFFMLAAVIAVALMFFIMIAIVAGMYNGWAMLK</sequence>
<dbReference type="EMBL" id="LNQE01001831">
    <property type="protein sequence ID" value="KUG05023.1"/>
    <property type="molecule type" value="Genomic_DNA"/>
</dbReference>
<keyword evidence="1" id="KW-0812">Transmembrane</keyword>
<dbReference type="InterPro" id="IPR014194">
    <property type="entry name" value="Spore_III_AE"/>
</dbReference>
<evidence type="ECO:0000313" key="2">
    <source>
        <dbReference type="EMBL" id="KUG05023.1"/>
    </source>
</evidence>